<dbReference type="EMBL" id="KV918763">
    <property type="protein sequence ID" value="OSX81380.1"/>
    <property type="molecule type" value="Genomic_DNA"/>
</dbReference>
<organism evidence="2 3">
    <name type="scientific">Porphyra umbilicalis</name>
    <name type="common">Purple laver</name>
    <name type="synonym">Red alga</name>
    <dbReference type="NCBI Taxonomy" id="2786"/>
    <lineage>
        <taxon>Eukaryota</taxon>
        <taxon>Rhodophyta</taxon>
        <taxon>Bangiophyceae</taxon>
        <taxon>Bangiales</taxon>
        <taxon>Bangiaceae</taxon>
        <taxon>Porphyra</taxon>
    </lineage>
</organism>
<keyword evidence="3" id="KW-1185">Reference proteome</keyword>
<feature type="region of interest" description="Disordered" evidence="1">
    <location>
        <begin position="21"/>
        <end position="115"/>
    </location>
</feature>
<evidence type="ECO:0000256" key="1">
    <source>
        <dbReference type="SAM" id="MobiDB-lite"/>
    </source>
</evidence>
<dbReference type="AlphaFoldDB" id="A0A1X6PKM2"/>
<protein>
    <submittedName>
        <fullName evidence="2">Uncharacterized protein</fullName>
    </submittedName>
</protein>
<gene>
    <name evidence="2" type="ORF">BU14_0022s0100</name>
</gene>
<evidence type="ECO:0000313" key="3">
    <source>
        <dbReference type="Proteomes" id="UP000218209"/>
    </source>
</evidence>
<evidence type="ECO:0000313" key="2">
    <source>
        <dbReference type="EMBL" id="OSX81380.1"/>
    </source>
</evidence>
<feature type="compositionally biased region" description="Pro residues" evidence="1">
    <location>
        <begin position="59"/>
        <end position="78"/>
    </location>
</feature>
<dbReference type="Proteomes" id="UP000218209">
    <property type="component" value="Unassembled WGS sequence"/>
</dbReference>
<feature type="compositionally biased region" description="Basic residues" evidence="1">
    <location>
        <begin position="21"/>
        <end position="42"/>
    </location>
</feature>
<name>A0A1X6PKM2_PORUM</name>
<reference evidence="2 3" key="1">
    <citation type="submission" date="2017-03" db="EMBL/GenBank/DDBJ databases">
        <title>WGS assembly of Porphyra umbilicalis.</title>
        <authorList>
            <person name="Brawley S.H."/>
            <person name="Blouin N.A."/>
            <person name="Ficko-Blean E."/>
            <person name="Wheeler G.L."/>
            <person name="Lohr M."/>
            <person name="Goodson H.V."/>
            <person name="Jenkins J.W."/>
            <person name="Blaby-Haas C.E."/>
            <person name="Helliwell K.E."/>
            <person name="Chan C."/>
            <person name="Marriage T."/>
            <person name="Bhattacharya D."/>
            <person name="Klein A.S."/>
            <person name="Badis Y."/>
            <person name="Brodie J."/>
            <person name="Cao Y."/>
            <person name="Collen J."/>
            <person name="Dittami S.M."/>
            <person name="Gachon C.M."/>
            <person name="Green B.R."/>
            <person name="Karpowicz S."/>
            <person name="Kim J.W."/>
            <person name="Kudahl U."/>
            <person name="Lin S."/>
            <person name="Michel G."/>
            <person name="Mittag M."/>
            <person name="Olson B.J."/>
            <person name="Pangilinan J."/>
            <person name="Peng Y."/>
            <person name="Qiu H."/>
            <person name="Shu S."/>
            <person name="Singer J.T."/>
            <person name="Smith A.G."/>
            <person name="Sprecher B.N."/>
            <person name="Wagner V."/>
            <person name="Wang W."/>
            <person name="Wang Z.-Y."/>
            <person name="Yan J."/>
            <person name="Yarish C."/>
            <person name="Zoeuner-Riek S."/>
            <person name="Zhuang Y."/>
            <person name="Zou Y."/>
            <person name="Lindquist E.A."/>
            <person name="Grimwood J."/>
            <person name="Barry K."/>
            <person name="Rokhsar D.S."/>
            <person name="Schmutz J."/>
            <person name="Stiller J.W."/>
            <person name="Grossman A.R."/>
            <person name="Prochnik S.E."/>
        </authorList>
    </citation>
    <scope>NUCLEOTIDE SEQUENCE [LARGE SCALE GENOMIC DNA]</scope>
    <source>
        <strain evidence="2">4086291</strain>
    </source>
</reference>
<sequence>MEGGGSEWLHRITIGWAVPGRPRHQTCGRRRARRAPRRRRAHTASCALPRRRAVNPRLPRVPPAPPPRPRAFPTPPPLWGVGGQPDGLAPAVASGGGPVAGTPRAGEPPPPRRRR</sequence>
<accession>A0A1X6PKM2</accession>
<proteinExistence type="predicted"/>